<organism evidence="5 6">
    <name type="scientific">Nocardia colli</name>
    <dbReference type="NCBI Taxonomy" id="2545717"/>
    <lineage>
        <taxon>Bacteria</taxon>
        <taxon>Bacillati</taxon>
        <taxon>Actinomycetota</taxon>
        <taxon>Actinomycetes</taxon>
        <taxon>Mycobacteriales</taxon>
        <taxon>Nocardiaceae</taxon>
        <taxon>Nocardia</taxon>
    </lineage>
</organism>
<accession>A0A5N0EB43</accession>
<evidence type="ECO:0000256" key="2">
    <source>
        <dbReference type="ARBA" id="ARBA00022801"/>
    </source>
</evidence>
<gene>
    <name evidence="5" type="ORF">F3087_26705</name>
</gene>
<dbReference type="Pfam" id="PF00491">
    <property type="entry name" value="Arginase"/>
    <property type="match status" value="1"/>
</dbReference>
<dbReference type="CDD" id="cd09999">
    <property type="entry name" value="Arginase-like_1"/>
    <property type="match status" value="1"/>
</dbReference>
<evidence type="ECO:0000313" key="5">
    <source>
        <dbReference type="EMBL" id="KAA8886186.1"/>
    </source>
</evidence>
<evidence type="ECO:0000313" key="6">
    <source>
        <dbReference type="Proteomes" id="UP000323876"/>
    </source>
</evidence>
<evidence type="ECO:0000256" key="4">
    <source>
        <dbReference type="PROSITE-ProRule" id="PRU00742"/>
    </source>
</evidence>
<comment type="caution">
    <text evidence="5">The sequence shown here is derived from an EMBL/GenBank/DDBJ whole genome shotgun (WGS) entry which is preliminary data.</text>
</comment>
<keyword evidence="1" id="KW-0479">Metal-binding</keyword>
<dbReference type="AlphaFoldDB" id="A0A5N0EB43"/>
<dbReference type="InterPro" id="IPR023696">
    <property type="entry name" value="Ureohydrolase_dom_sf"/>
</dbReference>
<sequence length="335" mass="34700">MRSGHGGSAKGLVWYARLGLSSERGRRRFGSPRRARVGGRTLLTVIGAPFNSAGIAGGVGNAPARLREAGLVNVLRGRRADVRDVGDVDVGSPVASRDPASGLLAQQSLTATTDSVYMAVVASIAAGEFPLVLGGDCPVLLGALRGAQDVLGDVALVFVDGHEDGWPPDRSTTGEAADCELGLALSGGDGLPAELADRLPVLDPTRVVALGPRDAAELRAAGVASLGSTIALLTDRELRGKAAVPTEIAVGRFRRRGFAWWLHVDLDVLSTDALPAVDYPQPGGLDWADLAAITAATIQPGCVGMTLTIYNPDLDADARHARRIVDYLADALVPA</sequence>
<dbReference type="EMBL" id="VXLC01000014">
    <property type="protein sequence ID" value="KAA8886186.1"/>
    <property type="molecule type" value="Genomic_DNA"/>
</dbReference>
<reference evidence="5 6" key="1">
    <citation type="submission" date="2019-09" db="EMBL/GenBank/DDBJ databases">
        <authorList>
            <person name="Wang X."/>
        </authorList>
    </citation>
    <scope>NUCLEOTIDE SEQUENCE [LARGE SCALE GENOMIC DNA]</scope>
    <source>
        <strain evidence="5 6">CICC 11023</strain>
    </source>
</reference>
<evidence type="ECO:0000256" key="1">
    <source>
        <dbReference type="ARBA" id="ARBA00022723"/>
    </source>
</evidence>
<proteinExistence type="inferred from homology"/>
<comment type="similarity">
    <text evidence="4">Belongs to the arginase family.</text>
</comment>
<protein>
    <submittedName>
        <fullName evidence="5">Arginase family protein</fullName>
    </submittedName>
</protein>
<dbReference type="PANTHER" id="PTHR43782:SF3">
    <property type="entry name" value="ARGINASE"/>
    <property type="match status" value="1"/>
</dbReference>
<name>A0A5N0EB43_9NOCA</name>
<dbReference type="PANTHER" id="PTHR43782">
    <property type="entry name" value="ARGINASE"/>
    <property type="match status" value="1"/>
</dbReference>
<evidence type="ECO:0000256" key="3">
    <source>
        <dbReference type="ARBA" id="ARBA00023211"/>
    </source>
</evidence>
<dbReference type="SUPFAM" id="SSF52768">
    <property type="entry name" value="Arginase/deacetylase"/>
    <property type="match status" value="1"/>
</dbReference>
<keyword evidence="2" id="KW-0378">Hydrolase</keyword>
<dbReference type="PRINTS" id="PR00116">
    <property type="entry name" value="ARGINASE"/>
</dbReference>
<keyword evidence="3" id="KW-0464">Manganese</keyword>
<dbReference type="GO" id="GO:0004053">
    <property type="term" value="F:arginase activity"/>
    <property type="evidence" value="ECO:0007669"/>
    <property type="project" value="TreeGrafter"/>
</dbReference>
<dbReference type="GO" id="GO:0005829">
    <property type="term" value="C:cytosol"/>
    <property type="evidence" value="ECO:0007669"/>
    <property type="project" value="TreeGrafter"/>
</dbReference>
<dbReference type="Proteomes" id="UP000323876">
    <property type="component" value="Unassembled WGS sequence"/>
</dbReference>
<dbReference type="InterPro" id="IPR006035">
    <property type="entry name" value="Ureohydrolase"/>
</dbReference>
<dbReference type="PROSITE" id="PS51409">
    <property type="entry name" value="ARGINASE_2"/>
    <property type="match status" value="1"/>
</dbReference>
<dbReference type="Gene3D" id="3.40.800.10">
    <property type="entry name" value="Ureohydrolase domain"/>
    <property type="match status" value="1"/>
</dbReference>
<keyword evidence="6" id="KW-1185">Reference proteome</keyword>
<dbReference type="OrthoDB" id="7331788at2"/>
<dbReference type="GO" id="GO:0030145">
    <property type="term" value="F:manganese ion binding"/>
    <property type="evidence" value="ECO:0007669"/>
    <property type="project" value="TreeGrafter"/>
</dbReference>